<keyword evidence="1" id="KW-0472">Membrane</keyword>
<dbReference type="InterPro" id="IPR055644">
    <property type="entry name" value="DUF7220"/>
</dbReference>
<dbReference type="Proteomes" id="UP000198893">
    <property type="component" value="Unassembled WGS sequence"/>
</dbReference>
<feature type="transmembrane region" description="Helical" evidence="1">
    <location>
        <begin position="40"/>
        <end position="60"/>
    </location>
</feature>
<proteinExistence type="predicted"/>
<keyword evidence="1" id="KW-1133">Transmembrane helix</keyword>
<sequence>MTQSRRMSLVEAITNVALGYALAVATQIVVFPWFGLQASLGENLALSGVFTGTSLLRGYALRRLFEHWRHDRRHQHAEIQMWAHQKPDRDAAMFRLFDMLGPSAAIRALDDALRASGVHPLLVPEPVKLTVIKLNKKHAGARNQDVAFAEAAQLLAYCMLGHEQFAASNSVEDADRTDHRVETALDEGDTLDAKLILLALHAGRIAPDIADRIDLDET</sequence>
<reference evidence="2 3" key="1">
    <citation type="submission" date="2016-10" db="EMBL/GenBank/DDBJ databases">
        <authorList>
            <person name="de Groot N.N."/>
        </authorList>
    </citation>
    <scope>NUCLEOTIDE SEQUENCE [LARGE SCALE GENOMIC DNA]</scope>
    <source>
        <strain evidence="2 3">DSM 27842</strain>
    </source>
</reference>
<name>A0A1H8UI47_9RHOB</name>
<protein>
    <submittedName>
        <fullName evidence="2">Uncharacterized protein</fullName>
    </submittedName>
</protein>
<dbReference type="RefSeq" id="WP_342741873.1">
    <property type="nucleotide sequence ID" value="NZ_FODS01000020.1"/>
</dbReference>
<accession>A0A1H8UI47</accession>
<evidence type="ECO:0000256" key="1">
    <source>
        <dbReference type="SAM" id="Phobius"/>
    </source>
</evidence>
<dbReference type="AlphaFoldDB" id="A0A1H8UI47"/>
<keyword evidence="3" id="KW-1185">Reference proteome</keyword>
<dbReference type="Pfam" id="PF23858">
    <property type="entry name" value="DUF7220"/>
    <property type="match status" value="1"/>
</dbReference>
<evidence type="ECO:0000313" key="3">
    <source>
        <dbReference type="Proteomes" id="UP000198893"/>
    </source>
</evidence>
<dbReference type="STRING" id="569882.SAMN04490248_12016"/>
<gene>
    <name evidence="2" type="ORF">SAMN04490248_12016</name>
</gene>
<organism evidence="2 3">
    <name type="scientific">Salinihabitans flavidus</name>
    <dbReference type="NCBI Taxonomy" id="569882"/>
    <lineage>
        <taxon>Bacteria</taxon>
        <taxon>Pseudomonadati</taxon>
        <taxon>Pseudomonadota</taxon>
        <taxon>Alphaproteobacteria</taxon>
        <taxon>Rhodobacterales</taxon>
        <taxon>Roseobacteraceae</taxon>
        <taxon>Salinihabitans</taxon>
    </lineage>
</organism>
<dbReference type="EMBL" id="FODS01000020">
    <property type="protein sequence ID" value="SEP02554.1"/>
    <property type="molecule type" value="Genomic_DNA"/>
</dbReference>
<evidence type="ECO:0000313" key="2">
    <source>
        <dbReference type="EMBL" id="SEP02554.1"/>
    </source>
</evidence>
<feature type="transmembrane region" description="Helical" evidence="1">
    <location>
        <begin position="12"/>
        <end position="34"/>
    </location>
</feature>
<keyword evidence="1" id="KW-0812">Transmembrane</keyword>